<name>A0A7Y7IWZ6_9PROT</name>
<evidence type="ECO:0000256" key="5">
    <source>
        <dbReference type="ARBA" id="ARBA00022989"/>
    </source>
</evidence>
<dbReference type="Pfam" id="PF00005">
    <property type="entry name" value="ABC_tran"/>
    <property type="match status" value="1"/>
</dbReference>
<evidence type="ECO:0000256" key="2">
    <source>
        <dbReference type="ARBA" id="ARBA00022692"/>
    </source>
</evidence>
<evidence type="ECO:0000256" key="7">
    <source>
        <dbReference type="ARBA" id="ARBA00024725"/>
    </source>
</evidence>
<evidence type="ECO:0000256" key="3">
    <source>
        <dbReference type="ARBA" id="ARBA00022741"/>
    </source>
</evidence>
<dbReference type="InterPro" id="IPR003593">
    <property type="entry name" value="AAA+_ATPase"/>
</dbReference>
<sequence>MVRPIRPQSRGQPILARDTDTTITDTTITDDQLVRYLGRPLPFIFRYVRRHALQHVVIFLSVAVAVGCTVGATYATRFLIDTMTAHGAHDMGPIWRAVAFLVVVIAADNLSWRVAGWFATHAFVAITGDVRRDLFRYLTGHSAAFFAERMPGAMATRISTSAVSLFTLENLAAWNVLPPCLNVALSIGLLLTVSPLMAGVIVALSAGLCYLMFRMAAGGRGLHQHFASEAARVDGEMLDVINNVSLVRSFGMAQYERLRLGRTMRQEMTARGRSLRYLEKLRLLHAVLTAVLTAGLLGWVVMLWHLGQASIGDVVMVTNLGFMILHGTRDLAVALVETIQHISRLDEALAAILVRHEMVDSPEARGFAESSRGEVVFRDVTFAYPGGQPVLSHFNLTIAAGSRVGLVGRSGSGKSTILALIQRLRYVQGGEIEIDGIDIRDLDEESLRACMSVVPQDVSMLRRSVLENIRYGKPDATDEEVLAAAAAAGCRDFIEAMPEGFETEVGDRGVKLSGGQRQRIAIARAFLRNAPILILDEATSALDSESEQHVQAALDRLKIGRTVIAVAHRLSTLRDFDRIVVMDHGRIVQDGPVGLLERTAGPYREFLERQAMSIEGAF</sequence>
<feature type="transmembrane region" description="Helical" evidence="8">
    <location>
        <begin position="158"/>
        <end position="177"/>
    </location>
</feature>
<dbReference type="InterPro" id="IPR027417">
    <property type="entry name" value="P-loop_NTPase"/>
</dbReference>
<dbReference type="PROSITE" id="PS00211">
    <property type="entry name" value="ABC_TRANSPORTER_1"/>
    <property type="match status" value="1"/>
</dbReference>
<keyword evidence="4 11" id="KW-0067">ATP-binding</keyword>
<feature type="domain" description="ABC transporter" evidence="9">
    <location>
        <begin position="375"/>
        <end position="609"/>
    </location>
</feature>
<evidence type="ECO:0000313" key="11">
    <source>
        <dbReference type="EMBL" id="NVN11386.1"/>
    </source>
</evidence>
<dbReference type="PROSITE" id="PS50893">
    <property type="entry name" value="ABC_TRANSPORTER_2"/>
    <property type="match status" value="1"/>
</dbReference>
<dbReference type="GO" id="GO:0016887">
    <property type="term" value="F:ATP hydrolysis activity"/>
    <property type="evidence" value="ECO:0007669"/>
    <property type="project" value="InterPro"/>
</dbReference>
<dbReference type="GO" id="GO:0015421">
    <property type="term" value="F:ABC-type oligopeptide transporter activity"/>
    <property type="evidence" value="ECO:0007669"/>
    <property type="project" value="TreeGrafter"/>
</dbReference>
<dbReference type="PROSITE" id="PS50929">
    <property type="entry name" value="ABC_TM1F"/>
    <property type="match status" value="1"/>
</dbReference>
<dbReference type="InterPro" id="IPR011527">
    <property type="entry name" value="ABC1_TM_dom"/>
</dbReference>
<keyword evidence="3" id="KW-0547">Nucleotide-binding</keyword>
<protein>
    <submittedName>
        <fullName evidence="11">ABC transporter ATP-binding protein</fullName>
    </submittedName>
</protein>
<feature type="transmembrane region" description="Helical" evidence="8">
    <location>
        <begin position="283"/>
        <end position="306"/>
    </location>
</feature>
<dbReference type="InterPro" id="IPR003439">
    <property type="entry name" value="ABC_transporter-like_ATP-bd"/>
</dbReference>
<dbReference type="Gene3D" id="1.20.1560.10">
    <property type="entry name" value="ABC transporter type 1, transmembrane domain"/>
    <property type="match status" value="1"/>
</dbReference>
<dbReference type="GO" id="GO:0005524">
    <property type="term" value="F:ATP binding"/>
    <property type="evidence" value="ECO:0007669"/>
    <property type="project" value="UniProtKB-KW"/>
</dbReference>
<comment type="subcellular location">
    <subcellularLocation>
        <location evidence="1">Cell membrane</location>
        <topology evidence="1">Multi-pass membrane protein</topology>
    </subcellularLocation>
</comment>
<dbReference type="GO" id="GO:0005886">
    <property type="term" value="C:plasma membrane"/>
    <property type="evidence" value="ECO:0007669"/>
    <property type="project" value="UniProtKB-SubCell"/>
</dbReference>
<proteinExistence type="predicted"/>
<evidence type="ECO:0000256" key="8">
    <source>
        <dbReference type="SAM" id="Phobius"/>
    </source>
</evidence>
<keyword evidence="2 8" id="KW-0812">Transmembrane</keyword>
<feature type="domain" description="ABC transmembrane type-1" evidence="10">
    <location>
        <begin position="56"/>
        <end position="340"/>
    </location>
</feature>
<evidence type="ECO:0000259" key="10">
    <source>
        <dbReference type="PROSITE" id="PS50929"/>
    </source>
</evidence>
<dbReference type="InterPro" id="IPR039421">
    <property type="entry name" value="Type_1_exporter"/>
</dbReference>
<comment type="function">
    <text evidence="7">Part of an ABC transporter complex. Transmembrane domains (TMD) form a pore in the inner membrane and the ATP-binding domain (NBD) is responsible for energy generation.</text>
</comment>
<dbReference type="PANTHER" id="PTHR43394">
    <property type="entry name" value="ATP-DEPENDENT PERMEASE MDL1, MITOCHONDRIAL"/>
    <property type="match status" value="1"/>
</dbReference>
<gene>
    <name evidence="11" type="ORF">HUK84_09650</name>
</gene>
<dbReference type="PANTHER" id="PTHR43394:SF7">
    <property type="entry name" value="ABC TRANSPORTER B FAMILY MEMBER 28"/>
    <property type="match status" value="1"/>
</dbReference>
<dbReference type="EMBL" id="JABXXP010000167">
    <property type="protein sequence ID" value="NVN11386.1"/>
    <property type="molecule type" value="Genomic_DNA"/>
</dbReference>
<comment type="caution">
    <text evidence="11">The sequence shown here is derived from an EMBL/GenBank/DDBJ whole genome shotgun (WGS) entry which is preliminary data.</text>
</comment>
<dbReference type="RefSeq" id="WP_176640100.1">
    <property type="nucleotide sequence ID" value="NZ_CP152276.1"/>
</dbReference>
<feature type="transmembrane region" description="Helical" evidence="8">
    <location>
        <begin position="183"/>
        <end position="213"/>
    </location>
</feature>
<dbReference type="Pfam" id="PF00664">
    <property type="entry name" value="ABC_membrane"/>
    <property type="match status" value="1"/>
</dbReference>
<evidence type="ECO:0000256" key="6">
    <source>
        <dbReference type="ARBA" id="ARBA00023136"/>
    </source>
</evidence>
<dbReference type="InterPro" id="IPR036640">
    <property type="entry name" value="ABC1_TM_sf"/>
</dbReference>
<dbReference type="GO" id="GO:0090374">
    <property type="term" value="P:oligopeptide export from mitochondrion"/>
    <property type="evidence" value="ECO:0007669"/>
    <property type="project" value="TreeGrafter"/>
</dbReference>
<dbReference type="AlphaFoldDB" id="A0A7Y7IWZ6"/>
<evidence type="ECO:0000256" key="4">
    <source>
        <dbReference type="ARBA" id="ARBA00022840"/>
    </source>
</evidence>
<keyword evidence="5 8" id="KW-1133">Transmembrane helix</keyword>
<dbReference type="FunFam" id="3.40.50.300:FF:000218">
    <property type="entry name" value="Multidrug ABC transporter ATP-binding protein"/>
    <property type="match status" value="1"/>
</dbReference>
<evidence type="ECO:0000313" key="12">
    <source>
        <dbReference type="Proteomes" id="UP000534870"/>
    </source>
</evidence>
<accession>A0A7Y7IWZ6</accession>
<feature type="transmembrane region" description="Helical" evidence="8">
    <location>
        <begin position="94"/>
        <end position="112"/>
    </location>
</feature>
<organism evidence="11 12">
    <name type="scientific">Nguyenibacter vanlangensis</name>
    <dbReference type="NCBI Taxonomy" id="1216886"/>
    <lineage>
        <taxon>Bacteria</taxon>
        <taxon>Pseudomonadati</taxon>
        <taxon>Pseudomonadota</taxon>
        <taxon>Alphaproteobacteria</taxon>
        <taxon>Acetobacterales</taxon>
        <taxon>Acetobacteraceae</taxon>
        <taxon>Nguyenibacter</taxon>
    </lineage>
</organism>
<dbReference type="SMART" id="SM00382">
    <property type="entry name" value="AAA"/>
    <property type="match status" value="1"/>
</dbReference>
<feature type="transmembrane region" description="Helical" evidence="8">
    <location>
        <begin position="56"/>
        <end position="74"/>
    </location>
</feature>
<dbReference type="SUPFAM" id="SSF52540">
    <property type="entry name" value="P-loop containing nucleoside triphosphate hydrolases"/>
    <property type="match status" value="1"/>
</dbReference>
<dbReference type="Proteomes" id="UP000534870">
    <property type="component" value="Unassembled WGS sequence"/>
</dbReference>
<evidence type="ECO:0000256" key="1">
    <source>
        <dbReference type="ARBA" id="ARBA00004651"/>
    </source>
</evidence>
<dbReference type="SUPFAM" id="SSF90123">
    <property type="entry name" value="ABC transporter transmembrane region"/>
    <property type="match status" value="1"/>
</dbReference>
<dbReference type="Gene3D" id="3.40.50.300">
    <property type="entry name" value="P-loop containing nucleotide triphosphate hydrolases"/>
    <property type="match status" value="1"/>
</dbReference>
<evidence type="ECO:0000259" key="9">
    <source>
        <dbReference type="PROSITE" id="PS50893"/>
    </source>
</evidence>
<reference evidence="11 12" key="1">
    <citation type="submission" date="2020-06" db="EMBL/GenBank/DDBJ databases">
        <title>Description of novel acetic acid bacteria.</title>
        <authorList>
            <person name="Sombolestani A."/>
        </authorList>
    </citation>
    <scope>NUCLEOTIDE SEQUENCE [LARGE SCALE GENOMIC DNA]</scope>
    <source>
        <strain evidence="11 12">LMG 31431</strain>
    </source>
</reference>
<keyword evidence="6 8" id="KW-0472">Membrane</keyword>
<dbReference type="InterPro" id="IPR017871">
    <property type="entry name" value="ABC_transporter-like_CS"/>
</dbReference>